<proteinExistence type="predicted"/>
<dbReference type="Proteomes" id="UP001159042">
    <property type="component" value="Unassembled WGS sequence"/>
</dbReference>
<protein>
    <recommendedName>
        <fullName evidence="3">Endonuclease/exonuclease/phosphatase</fullName>
    </recommendedName>
</protein>
<gene>
    <name evidence="1" type="ORF">NQ315_015599</name>
</gene>
<comment type="caution">
    <text evidence="1">The sequence shown here is derived from an EMBL/GenBank/DDBJ whole genome shotgun (WGS) entry which is preliminary data.</text>
</comment>
<sequence length="112" mass="13046">MSKQVDLHKVTDCISMSDHRMIRFELRSEPEDPILRRNPRSTDWAVFLGNLRNSVKKSNQSEHITSTRQLNEKAVRRILNRAVKGRAYGSWDDYRAARREFKKVLICSKGSG</sequence>
<evidence type="ECO:0000313" key="2">
    <source>
        <dbReference type="Proteomes" id="UP001159042"/>
    </source>
</evidence>
<dbReference type="EMBL" id="JANEYG010000123">
    <property type="protein sequence ID" value="KAJ8912515.1"/>
    <property type="molecule type" value="Genomic_DNA"/>
</dbReference>
<name>A0AAV8VF00_9CUCU</name>
<organism evidence="1 2">
    <name type="scientific">Exocentrus adspersus</name>
    <dbReference type="NCBI Taxonomy" id="1586481"/>
    <lineage>
        <taxon>Eukaryota</taxon>
        <taxon>Metazoa</taxon>
        <taxon>Ecdysozoa</taxon>
        <taxon>Arthropoda</taxon>
        <taxon>Hexapoda</taxon>
        <taxon>Insecta</taxon>
        <taxon>Pterygota</taxon>
        <taxon>Neoptera</taxon>
        <taxon>Endopterygota</taxon>
        <taxon>Coleoptera</taxon>
        <taxon>Polyphaga</taxon>
        <taxon>Cucujiformia</taxon>
        <taxon>Chrysomeloidea</taxon>
        <taxon>Cerambycidae</taxon>
        <taxon>Lamiinae</taxon>
        <taxon>Acanthocinini</taxon>
        <taxon>Exocentrus</taxon>
    </lineage>
</organism>
<dbReference type="AlphaFoldDB" id="A0AAV8VF00"/>
<reference evidence="1 2" key="1">
    <citation type="journal article" date="2023" name="Insect Mol. Biol.">
        <title>Genome sequencing provides insights into the evolution of gene families encoding plant cell wall-degrading enzymes in longhorned beetles.</title>
        <authorList>
            <person name="Shin N.R."/>
            <person name="Okamura Y."/>
            <person name="Kirsch R."/>
            <person name="Pauchet Y."/>
        </authorList>
    </citation>
    <scope>NUCLEOTIDE SEQUENCE [LARGE SCALE GENOMIC DNA]</scope>
    <source>
        <strain evidence="1">EAD_L_NR</strain>
    </source>
</reference>
<accession>A0AAV8VF00</accession>
<evidence type="ECO:0008006" key="3">
    <source>
        <dbReference type="Google" id="ProtNLM"/>
    </source>
</evidence>
<evidence type="ECO:0000313" key="1">
    <source>
        <dbReference type="EMBL" id="KAJ8912515.1"/>
    </source>
</evidence>
<keyword evidence="2" id="KW-1185">Reference proteome</keyword>